<accession>A0A2W4LC49</accession>
<comment type="caution">
    <text evidence="2">The sequence shown here is derived from an EMBL/GenBank/DDBJ whole genome shotgun (WGS) entry which is preliminary data.</text>
</comment>
<organism evidence="2">
    <name type="scientific">Thermocrispum agreste</name>
    <dbReference type="NCBI Taxonomy" id="37925"/>
    <lineage>
        <taxon>Bacteria</taxon>
        <taxon>Bacillati</taxon>
        <taxon>Actinomycetota</taxon>
        <taxon>Actinomycetes</taxon>
        <taxon>Pseudonocardiales</taxon>
        <taxon>Pseudonocardiaceae</taxon>
        <taxon>Thermocrispum</taxon>
    </lineage>
</organism>
<sequence>MTLVPDGTGSVQVRARDFPSNGGGLCQKGWTSATLLTSPDGSSTSSCRRSIWSAR</sequence>
<feature type="region of interest" description="Disordered" evidence="1">
    <location>
        <begin position="1"/>
        <end position="24"/>
    </location>
</feature>
<name>A0A2W4LC49_9PSEU</name>
<dbReference type="AlphaFoldDB" id="A0A2W4LC49"/>
<dbReference type="EMBL" id="QGUI01000232">
    <property type="protein sequence ID" value="PZM98609.1"/>
    <property type="molecule type" value="Genomic_DNA"/>
</dbReference>
<dbReference type="Gene3D" id="2.20.25.90">
    <property type="entry name" value="ADC-like domains"/>
    <property type="match status" value="1"/>
</dbReference>
<evidence type="ECO:0000256" key="1">
    <source>
        <dbReference type="SAM" id="MobiDB-lite"/>
    </source>
</evidence>
<dbReference type="STRING" id="1111738.GCA_000427905_03328"/>
<reference evidence="2" key="1">
    <citation type="submission" date="2018-05" db="EMBL/GenBank/DDBJ databases">
        <authorList>
            <person name="Lanie J.A."/>
            <person name="Ng W.-L."/>
            <person name="Kazmierczak K.M."/>
            <person name="Andrzejewski T.M."/>
            <person name="Davidsen T.M."/>
            <person name="Wayne K.J."/>
            <person name="Tettelin H."/>
            <person name="Glass J.I."/>
            <person name="Rusch D."/>
            <person name="Podicherti R."/>
            <person name="Tsui H.-C.T."/>
            <person name="Winkler M.E."/>
        </authorList>
    </citation>
    <scope>NUCLEOTIDE SEQUENCE</scope>
    <source>
        <strain evidence="2">ZC4RG45</strain>
    </source>
</reference>
<gene>
    <name evidence="2" type="ORF">DIU77_07530</name>
</gene>
<evidence type="ECO:0000313" key="2">
    <source>
        <dbReference type="EMBL" id="PZM98609.1"/>
    </source>
</evidence>
<protein>
    <submittedName>
        <fullName evidence="2">Uncharacterized protein</fullName>
    </submittedName>
</protein>
<proteinExistence type="predicted"/>